<evidence type="ECO:0000313" key="4">
    <source>
        <dbReference type="WBParaSite" id="SSLN_0001834701-mRNA-1"/>
    </source>
</evidence>
<name>A0A183TMH5_SCHSO</name>
<gene>
    <name evidence="2" type="ORF">SSLN_LOCUS17673</name>
</gene>
<organism evidence="4">
    <name type="scientific">Schistocephalus solidus</name>
    <name type="common">Tapeworm</name>
    <dbReference type="NCBI Taxonomy" id="70667"/>
    <lineage>
        <taxon>Eukaryota</taxon>
        <taxon>Metazoa</taxon>
        <taxon>Spiralia</taxon>
        <taxon>Lophotrochozoa</taxon>
        <taxon>Platyhelminthes</taxon>
        <taxon>Cestoda</taxon>
        <taxon>Eucestoda</taxon>
        <taxon>Diphyllobothriidea</taxon>
        <taxon>Diphyllobothriidae</taxon>
        <taxon>Schistocephalus</taxon>
    </lineage>
</organism>
<proteinExistence type="predicted"/>
<dbReference type="Pfam" id="PF08487">
    <property type="entry name" value="VIT"/>
    <property type="match status" value="1"/>
</dbReference>
<evidence type="ECO:0000313" key="2">
    <source>
        <dbReference type="EMBL" id="VDM04059.1"/>
    </source>
</evidence>
<dbReference type="PANTHER" id="PTHR45737">
    <property type="entry name" value="VON WILLEBRAND FACTOR A DOMAIN-CONTAINING PROTEIN 5A"/>
    <property type="match status" value="1"/>
</dbReference>
<reference evidence="4" key="1">
    <citation type="submission" date="2016-06" db="UniProtKB">
        <authorList>
            <consortium name="WormBaseParasite"/>
        </authorList>
    </citation>
    <scope>IDENTIFICATION</scope>
</reference>
<dbReference type="EMBL" id="UYSU01042914">
    <property type="protein sequence ID" value="VDM04059.1"/>
    <property type="molecule type" value="Genomic_DNA"/>
</dbReference>
<reference evidence="2 3" key="2">
    <citation type="submission" date="2018-11" db="EMBL/GenBank/DDBJ databases">
        <authorList>
            <consortium name="Pathogen Informatics"/>
        </authorList>
    </citation>
    <scope>NUCLEOTIDE SEQUENCE [LARGE SCALE GENOMIC DNA]</scope>
    <source>
        <strain evidence="2 3">NST_G2</strain>
    </source>
</reference>
<feature type="domain" description="VIT" evidence="1">
    <location>
        <begin position="7"/>
        <end position="146"/>
    </location>
</feature>
<evidence type="ECO:0000313" key="3">
    <source>
        <dbReference type="Proteomes" id="UP000275846"/>
    </source>
</evidence>
<protein>
    <submittedName>
        <fullName evidence="4">VIT domain-containing protein</fullName>
    </submittedName>
</protein>
<accession>A0A183TMH5</accession>
<evidence type="ECO:0000259" key="1">
    <source>
        <dbReference type="PROSITE" id="PS51468"/>
    </source>
</evidence>
<dbReference type="PANTHER" id="PTHR45737:SF6">
    <property type="entry name" value="VON WILLEBRAND FACTOR A DOMAIN-CONTAINING PROTEIN 5A"/>
    <property type="match status" value="1"/>
</dbReference>
<dbReference type="InterPro" id="IPR013694">
    <property type="entry name" value="VIT"/>
</dbReference>
<dbReference type="WBParaSite" id="SSLN_0001834701-mRNA-1">
    <property type="protein sequence ID" value="SSLN_0001834701-mRNA-1"/>
    <property type="gene ID" value="SSLN_0001834701"/>
</dbReference>
<keyword evidence="3" id="KW-1185">Reference proteome</keyword>
<dbReference type="Proteomes" id="UP000275846">
    <property type="component" value="Unassembled WGS sequence"/>
</dbReference>
<dbReference type="PROSITE" id="PS51468">
    <property type="entry name" value="VIT"/>
    <property type="match status" value="1"/>
</dbReference>
<dbReference type="SMART" id="SM00609">
    <property type="entry name" value="VIT"/>
    <property type="match status" value="1"/>
</dbReference>
<dbReference type="STRING" id="70667.A0A183TMH5"/>
<dbReference type="OrthoDB" id="1729737at2759"/>
<dbReference type="AlphaFoldDB" id="A0A183TMH5"/>
<sequence length="186" mass="20815">MSRRGIGGGLFDRNGVSLKDVPLKEISVQAEVHNLVADVTCKLIYKNDSKDLVETQFVFPIDADAAVYHFEAEINKKHIVAKCRERLEVGYAFCSLKAKETYQEAVNAGHSAFYMEEDELMGDTFTMKVGNIPPAETAVIKLQYFCQLQVRNETKDSGECVVAVFALPSVLNPRYTPPCKTKFPRT</sequence>